<accession>A0ABV0RB35</accession>
<keyword evidence="4 5" id="KW-0833">Ubl conjugation pathway</keyword>
<protein>
    <recommendedName>
        <fullName evidence="2">HECT-type E3 ubiquitin transferase</fullName>
        <ecNumber evidence="2">2.3.2.26</ecNumber>
    </recommendedName>
</protein>
<feature type="domain" description="HECT" evidence="6">
    <location>
        <begin position="100"/>
        <end position="183"/>
    </location>
</feature>
<comment type="caution">
    <text evidence="7">The sequence shown here is derived from an EMBL/GenBank/DDBJ whole genome shotgun (WGS) entry which is preliminary data.</text>
</comment>
<dbReference type="Gene3D" id="3.90.1750.10">
    <property type="entry name" value="Hect, E3 ligase catalytic domains"/>
    <property type="match status" value="1"/>
</dbReference>
<dbReference type="PANTHER" id="PTHR45700">
    <property type="entry name" value="UBIQUITIN-PROTEIN LIGASE E3C"/>
    <property type="match status" value="1"/>
</dbReference>
<dbReference type="InterPro" id="IPR044611">
    <property type="entry name" value="E3A/B/C-like"/>
</dbReference>
<dbReference type="SUPFAM" id="SSF56204">
    <property type="entry name" value="Hect, E3 ligase catalytic domain"/>
    <property type="match status" value="1"/>
</dbReference>
<evidence type="ECO:0000256" key="5">
    <source>
        <dbReference type="PROSITE-ProRule" id="PRU00104"/>
    </source>
</evidence>
<dbReference type="InterPro" id="IPR035983">
    <property type="entry name" value="Hect_E3_ubiquitin_ligase"/>
</dbReference>
<comment type="caution">
    <text evidence="5">Lacks conserved residue(s) required for the propagation of feature annotation.</text>
</comment>
<dbReference type="InterPro" id="IPR000569">
    <property type="entry name" value="HECT_dom"/>
</dbReference>
<keyword evidence="3" id="KW-0808">Transferase</keyword>
<keyword evidence="8" id="KW-1185">Reference proteome</keyword>
<dbReference type="PANTHER" id="PTHR45700:SF2">
    <property type="entry name" value="UBIQUITIN-PROTEIN LIGASE E3C"/>
    <property type="match status" value="1"/>
</dbReference>
<evidence type="ECO:0000259" key="6">
    <source>
        <dbReference type="PROSITE" id="PS50237"/>
    </source>
</evidence>
<dbReference type="EC" id="2.3.2.26" evidence="2"/>
<dbReference type="PROSITE" id="PS50237">
    <property type="entry name" value="HECT"/>
    <property type="match status" value="1"/>
</dbReference>
<sequence>MMPFTLSELVTLSRCLRDACLGIIKLAYPETKAEHREEYMAAFRSVGVKTNTEVQQRIQAEQKRWVQLFKGDGPFPDGINVTIRRNYIYEDAYDKLSPENEPDLKKRIRVHLLNAHGLDEAGIDGGGIFREFLNELLKSGFNPNQGFFKTTNEGLLYPNPAAEMLVGESFTRHYYFLGRILGKVSPYTCIRLEMAGWELKNDQ</sequence>
<reference evidence="7 8" key="1">
    <citation type="submission" date="2021-06" db="EMBL/GenBank/DDBJ databases">
        <authorList>
            <person name="Palmer J.M."/>
        </authorList>
    </citation>
    <scope>NUCLEOTIDE SEQUENCE [LARGE SCALE GENOMIC DNA]</scope>
    <source>
        <strain evidence="7 8">XC_2019</strain>
        <tissue evidence="7">Muscle</tissue>
    </source>
</reference>
<organism evidence="7 8">
    <name type="scientific">Xenoophorus captivus</name>
    <dbReference type="NCBI Taxonomy" id="1517983"/>
    <lineage>
        <taxon>Eukaryota</taxon>
        <taxon>Metazoa</taxon>
        <taxon>Chordata</taxon>
        <taxon>Craniata</taxon>
        <taxon>Vertebrata</taxon>
        <taxon>Euteleostomi</taxon>
        <taxon>Actinopterygii</taxon>
        <taxon>Neopterygii</taxon>
        <taxon>Teleostei</taxon>
        <taxon>Neoteleostei</taxon>
        <taxon>Acanthomorphata</taxon>
        <taxon>Ovalentaria</taxon>
        <taxon>Atherinomorphae</taxon>
        <taxon>Cyprinodontiformes</taxon>
        <taxon>Goodeidae</taxon>
        <taxon>Xenoophorus</taxon>
    </lineage>
</organism>
<dbReference type="EMBL" id="JAHRIN010042049">
    <property type="protein sequence ID" value="MEQ2205330.1"/>
    <property type="molecule type" value="Genomic_DNA"/>
</dbReference>
<name>A0ABV0RB35_9TELE</name>
<gene>
    <name evidence="7" type="ORF">XENOCAPTIV_018586</name>
</gene>
<evidence type="ECO:0000256" key="3">
    <source>
        <dbReference type="ARBA" id="ARBA00022679"/>
    </source>
</evidence>
<proteinExistence type="predicted"/>
<evidence type="ECO:0000313" key="8">
    <source>
        <dbReference type="Proteomes" id="UP001434883"/>
    </source>
</evidence>
<evidence type="ECO:0000256" key="1">
    <source>
        <dbReference type="ARBA" id="ARBA00000885"/>
    </source>
</evidence>
<evidence type="ECO:0000256" key="4">
    <source>
        <dbReference type="ARBA" id="ARBA00022786"/>
    </source>
</evidence>
<comment type="catalytic activity">
    <reaction evidence="1">
        <text>S-ubiquitinyl-[E2 ubiquitin-conjugating enzyme]-L-cysteine + [acceptor protein]-L-lysine = [E2 ubiquitin-conjugating enzyme]-L-cysteine + N(6)-ubiquitinyl-[acceptor protein]-L-lysine.</text>
        <dbReference type="EC" id="2.3.2.26"/>
    </reaction>
</comment>
<dbReference type="Proteomes" id="UP001434883">
    <property type="component" value="Unassembled WGS sequence"/>
</dbReference>
<evidence type="ECO:0000313" key="7">
    <source>
        <dbReference type="EMBL" id="MEQ2205330.1"/>
    </source>
</evidence>
<evidence type="ECO:0000256" key="2">
    <source>
        <dbReference type="ARBA" id="ARBA00012485"/>
    </source>
</evidence>